<dbReference type="GO" id="GO:0031491">
    <property type="term" value="F:nucleosome binding"/>
    <property type="evidence" value="ECO:0007669"/>
    <property type="project" value="TreeGrafter"/>
</dbReference>
<keyword evidence="1" id="KW-0234">DNA repair</keyword>
<comment type="similarity">
    <text evidence="1">Belongs to the peptidase M24 family. SPT16 subfamily.</text>
</comment>
<keyword evidence="1" id="KW-0804">Transcription</keyword>
<dbReference type="GO" id="GO:0006368">
    <property type="term" value="P:transcription elongation by RNA polymerase II"/>
    <property type="evidence" value="ECO:0007669"/>
    <property type="project" value="TreeGrafter"/>
</dbReference>
<evidence type="ECO:0000256" key="1">
    <source>
        <dbReference type="RuleBase" id="RU367052"/>
    </source>
</evidence>
<dbReference type="PANTHER" id="PTHR13980:SF18">
    <property type="entry name" value="FACT COMPLEX SUBUNIT SPT16"/>
    <property type="match status" value="1"/>
</dbReference>
<comment type="caution">
    <text evidence="2">The sequence shown here is derived from an EMBL/GenBank/DDBJ whole genome shotgun (WGS) entry which is preliminary data.</text>
</comment>
<keyword evidence="1" id="KW-0227">DNA damage</keyword>
<accession>A0AAN9EM57</accession>
<keyword evidence="1" id="KW-0158">Chromosome</keyword>
<organism evidence="2 3">
    <name type="scientific">Crotalaria pallida</name>
    <name type="common">Smooth rattlebox</name>
    <name type="synonym">Crotalaria striata</name>
    <dbReference type="NCBI Taxonomy" id="3830"/>
    <lineage>
        <taxon>Eukaryota</taxon>
        <taxon>Viridiplantae</taxon>
        <taxon>Streptophyta</taxon>
        <taxon>Embryophyta</taxon>
        <taxon>Tracheophyta</taxon>
        <taxon>Spermatophyta</taxon>
        <taxon>Magnoliopsida</taxon>
        <taxon>eudicotyledons</taxon>
        <taxon>Gunneridae</taxon>
        <taxon>Pentapetalae</taxon>
        <taxon>rosids</taxon>
        <taxon>fabids</taxon>
        <taxon>Fabales</taxon>
        <taxon>Fabaceae</taxon>
        <taxon>Papilionoideae</taxon>
        <taxon>50 kb inversion clade</taxon>
        <taxon>genistoids sensu lato</taxon>
        <taxon>core genistoids</taxon>
        <taxon>Crotalarieae</taxon>
        <taxon>Crotalaria</taxon>
    </lineage>
</organism>
<keyword evidence="1" id="KW-0539">Nucleus</keyword>
<dbReference type="PANTHER" id="PTHR13980">
    <property type="entry name" value="CDC68 RELATED"/>
    <property type="match status" value="1"/>
</dbReference>
<comment type="subcellular location">
    <subcellularLocation>
        <location evidence="1">Nucleus</location>
    </subcellularLocation>
    <subcellularLocation>
        <location evidence="1">Chromosome</location>
    </subcellularLocation>
</comment>
<dbReference type="EMBL" id="JAYWIO010000005">
    <property type="protein sequence ID" value="KAK7260147.1"/>
    <property type="molecule type" value="Genomic_DNA"/>
</dbReference>
<protein>
    <recommendedName>
        <fullName evidence="1">FACT complex subunit</fullName>
    </recommendedName>
</protein>
<gene>
    <name evidence="2" type="ORF">RIF29_25949</name>
</gene>
<evidence type="ECO:0000313" key="2">
    <source>
        <dbReference type="EMBL" id="KAK7260147.1"/>
    </source>
</evidence>
<evidence type="ECO:0000313" key="3">
    <source>
        <dbReference type="Proteomes" id="UP001372338"/>
    </source>
</evidence>
<dbReference type="AlphaFoldDB" id="A0AAN9EM57"/>
<keyword evidence="3" id="KW-1185">Reference proteome</keyword>
<name>A0AAN9EM57_CROPI</name>
<dbReference type="GO" id="GO:0035101">
    <property type="term" value="C:FACT complex"/>
    <property type="evidence" value="ECO:0007669"/>
    <property type="project" value="UniProtKB-UniRule"/>
</dbReference>
<comment type="subunit">
    <text evidence="1">Component of the FACT complex.</text>
</comment>
<comment type="function">
    <text evidence="1">Component of the FACT complex, a general chromatin factor that acts to reorganize nucleosomes. The FACT complex is involved in multiple processes that require DNA as a template such as mRNA elongation, DNA replication and DNA repair. During transcription elongation the FACT complex acts as a histone chaperone that both destabilizes and restores nucleosomal structure. It facilitates the passage of RNA polymerase II and transcription by promoting the dissociation of one histone H2A-H2B dimer from the nucleosome, then subsequently promotes the reestablishment of the nucleosome following the passage of RNA polymerase II.</text>
</comment>
<dbReference type="InterPro" id="IPR040258">
    <property type="entry name" value="Spt16"/>
</dbReference>
<dbReference type="Gene3D" id="3.40.350.10">
    <property type="entry name" value="Creatinase/prolidase N-terminal domain"/>
    <property type="match status" value="1"/>
</dbReference>
<dbReference type="GO" id="GO:0006281">
    <property type="term" value="P:DNA repair"/>
    <property type="evidence" value="ECO:0007669"/>
    <property type="project" value="UniProtKB-UniRule"/>
</dbReference>
<keyword evidence="1" id="KW-0235">DNA replication</keyword>
<dbReference type="GO" id="GO:0006260">
    <property type="term" value="P:DNA replication"/>
    <property type="evidence" value="ECO:0007669"/>
    <property type="project" value="UniProtKB-KW"/>
</dbReference>
<reference evidence="2 3" key="1">
    <citation type="submission" date="2024-01" db="EMBL/GenBank/DDBJ databases">
        <title>The genomes of 5 underutilized Papilionoideae crops provide insights into root nodulation and disease resistanc.</title>
        <authorList>
            <person name="Yuan L."/>
        </authorList>
    </citation>
    <scope>NUCLEOTIDE SEQUENCE [LARGE SCALE GENOMIC DNA]</scope>
    <source>
        <strain evidence="2">ZHUSHIDOU_FW_LH</strain>
        <tissue evidence="2">Leaf</tissue>
    </source>
</reference>
<sequence length="138" mass="15126">MRLERVGISFPNRIPLPFVCVHRAPLLKADGRDAVAAATVGCISREAPEGKVLEAWAEKLKNTNFNLSDVANGLSALFAEKSNEELAELDFSYCDMMCNSESSKAKNKQFSQLLVDTVTETKGRGMRFGNEIPTLSSI</sequence>
<dbReference type="InterPro" id="IPR029149">
    <property type="entry name" value="Creatin/AminoP/Spt16_N"/>
</dbReference>
<dbReference type="Proteomes" id="UP001372338">
    <property type="component" value="Unassembled WGS sequence"/>
</dbReference>
<keyword evidence="1" id="KW-0805">Transcription regulation</keyword>
<proteinExistence type="inferred from homology"/>